<dbReference type="NCBIfam" id="TIGR01313">
    <property type="entry name" value="therm_gnt_kin"/>
    <property type="match status" value="1"/>
</dbReference>
<evidence type="ECO:0000256" key="7">
    <source>
        <dbReference type="ARBA" id="ARBA00022840"/>
    </source>
</evidence>
<protein>
    <recommendedName>
        <fullName evidence="3 9">Gluconokinase</fullName>
        <ecNumber evidence="3 9">2.7.1.12</ecNumber>
    </recommendedName>
</protein>
<name>A0ABZ2HRU4_9MICO</name>
<keyword evidence="7 9" id="KW-0067">ATP-binding</keyword>
<comment type="catalytic activity">
    <reaction evidence="8 9">
        <text>D-gluconate + ATP = 6-phospho-D-gluconate + ADP + H(+)</text>
        <dbReference type="Rhea" id="RHEA:19433"/>
        <dbReference type="ChEBI" id="CHEBI:15378"/>
        <dbReference type="ChEBI" id="CHEBI:18391"/>
        <dbReference type="ChEBI" id="CHEBI:30616"/>
        <dbReference type="ChEBI" id="CHEBI:58759"/>
        <dbReference type="ChEBI" id="CHEBI:456216"/>
        <dbReference type="EC" id="2.7.1.12"/>
    </reaction>
</comment>
<dbReference type="CDD" id="cd02021">
    <property type="entry name" value="GntK"/>
    <property type="match status" value="1"/>
</dbReference>
<dbReference type="Proteomes" id="UP001377573">
    <property type="component" value="Chromosome"/>
</dbReference>
<keyword evidence="4 9" id="KW-0808">Transferase</keyword>
<keyword evidence="5 9" id="KW-0547">Nucleotide-binding</keyword>
<dbReference type="RefSeq" id="WP_025105647.1">
    <property type="nucleotide sequence ID" value="NZ_CP064873.1"/>
</dbReference>
<evidence type="ECO:0000256" key="2">
    <source>
        <dbReference type="ARBA" id="ARBA00008420"/>
    </source>
</evidence>
<dbReference type="InterPro" id="IPR006001">
    <property type="entry name" value="Therm_gnt_kin"/>
</dbReference>
<evidence type="ECO:0000256" key="4">
    <source>
        <dbReference type="ARBA" id="ARBA00022679"/>
    </source>
</evidence>
<comment type="similarity">
    <text evidence="2 9">Belongs to the gluconokinase GntK/GntV family.</text>
</comment>
<evidence type="ECO:0000313" key="10">
    <source>
        <dbReference type="EMBL" id="WWS84805.1"/>
    </source>
</evidence>
<evidence type="ECO:0000256" key="1">
    <source>
        <dbReference type="ARBA" id="ARBA00004761"/>
    </source>
</evidence>
<reference evidence="10 11" key="1">
    <citation type="submission" date="2024-02" db="EMBL/GenBank/DDBJ databases">
        <authorList>
            <person name="Alasadi S."/>
            <person name="Hussein S.A."/>
        </authorList>
    </citation>
    <scope>NUCLEOTIDE SEQUENCE [LARGE SCALE GENOMIC DNA]</scope>
    <source>
        <strain evidence="10 11">GJ_SRA_44_2022</strain>
    </source>
</reference>
<keyword evidence="6 9" id="KW-0418">Kinase</keyword>
<dbReference type="InterPro" id="IPR027417">
    <property type="entry name" value="P-loop_NTPase"/>
</dbReference>
<dbReference type="Gene3D" id="3.40.50.300">
    <property type="entry name" value="P-loop containing nucleotide triphosphate hydrolases"/>
    <property type="match status" value="1"/>
</dbReference>
<dbReference type="Pfam" id="PF13671">
    <property type="entry name" value="AAA_33"/>
    <property type="match status" value="1"/>
</dbReference>
<evidence type="ECO:0000256" key="5">
    <source>
        <dbReference type="ARBA" id="ARBA00022741"/>
    </source>
</evidence>
<evidence type="ECO:0000256" key="9">
    <source>
        <dbReference type="RuleBase" id="RU363066"/>
    </source>
</evidence>
<evidence type="ECO:0000313" key="11">
    <source>
        <dbReference type="Proteomes" id="UP001377573"/>
    </source>
</evidence>
<keyword evidence="11" id="KW-1185">Reference proteome</keyword>
<organism evidence="10 11">
    <name type="scientific">Microbacterium paraoxydans</name>
    <dbReference type="NCBI Taxonomy" id="199592"/>
    <lineage>
        <taxon>Bacteria</taxon>
        <taxon>Bacillati</taxon>
        <taxon>Actinomycetota</taxon>
        <taxon>Actinomycetes</taxon>
        <taxon>Micrococcales</taxon>
        <taxon>Microbacteriaceae</taxon>
        <taxon>Microbacterium</taxon>
    </lineage>
</organism>
<evidence type="ECO:0000256" key="3">
    <source>
        <dbReference type="ARBA" id="ARBA00012054"/>
    </source>
</evidence>
<dbReference type="SUPFAM" id="SSF52540">
    <property type="entry name" value="P-loop containing nucleoside triphosphate hydrolases"/>
    <property type="match status" value="1"/>
</dbReference>
<dbReference type="EMBL" id="CP146240">
    <property type="protein sequence ID" value="WWS84805.1"/>
    <property type="molecule type" value="Genomic_DNA"/>
</dbReference>
<dbReference type="PANTHER" id="PTHR43442:SF3">
    <property type="entry name" value="GLUCONOKINASE-RELATED"/>
    <property type="match status" value="1"/>
</dbReference>
<dbReference type="EC" id="2.7.1.12" evidence="3 9"/>
<comment type="pathway">
    <text evidence="1">Carbohydrate acid metabolism.</text>
</comment>
<gene>
    <name evidence="10" type="ORF">V8Z62_00855</name>
</gene>
<evidence type="ECO:0000256" key="8">
    <source>
        <dbReference type="ARBA" id="ARBA00048090"/>
    </source>
</evidence>
<evidence type="ECO:0000256" key="6">
    <source>
        <dbReference type="ARBA" id="ARBA00022777"/>
    </source>
</evidence>
<dbReference type="GO" id="GO:0046316">
    <property type="term" value="F:gluconokinase activity"/>
    <property type="evidence" value="ECO:0007669"/>
    <property type="project" value="UniProtKB-EC"/>
</dbReference>
<accession>A0ABZ2HRU4</accession>
<sequence length="174" mass="18897">MSVRIVVMGPSGSGKSTVGAALAEELGARFVDGDDLHPLTNVEKMAAGIPLDDDDRMPWLRVVGRTLAAETRIVVACSALRRHYRDAIRAEAPDAVFVELGVARETLARRLGDRPDHFMPASLLGSQLDEWEPLRDDEVGLRVDAALPLRREVAAIRKALIAITRAPGDAQSLR</sequence>
<proteinExistence type="inferred from homology"/>
<dbReference type="PANTHER" id="PTHR43442">
    <property type="entry name" value="GLUCONOKINASE-RELATED"/>
    <property type="match status" value="1"/>
</dbReference>